<dbReference type="Gene3D" id="3.30.70.270">
    <property type="match status" value="1"/>
</dbReference>
<sequence>MVVKGKCLLARPKLLNDGPQQPRSDKFCHFHNDYGHTIEDVDISRMRLKDLSKMDIYKNTYVGRKPEGQDYTRNNKMTRQRRQKSLAPKSSKEKGQKRCKEEVCKGTPLSKRGKDAEWMEEAKGIEGAPLKVQQVEELLNVELVARDSEKVTRIGSKMGNTAIQFLEWLSNVVLVPKPGGKCRMCIDFRELNKASPKNFYPLPRIDQLVNSTSGCELLSMMDASQGYHQIMLALEDHKRVSFITSTGTFCYVAIPFGLKNADTTYQRLVDKIFRPQIGRNIEVYVDDMLVKSKEVRDHIADLEEMFSILRKYQLKLNPGKCAFEVKGGCFLDSW</sequence>
<dbReference type="Gene3D" id="3.10.10.10">
    <property type="entry name" value="HIV Type 1 Reverse Transcriptase, subunit A, domain 1"/>
    <property type="match status" value="1"/>
</dbReference>
<evidence type="ECO:0000259" key="2">
    <source>
        <dbReference type="PROSITE" id="PS50878"/>
    </source>
</evidence>
<proteinExistence type="predicted"/>
<evidence type="ECO:0000256" key="1">
    <source>
        <dbReference type="SAM" id="MobiDB-lite"/>
    </source>
</evidence>
<gene>
    <name evidence="3" type="ORF">Scaly_0053300</name>
</gene>
<dbReference type="AlphaFoldDB" id="A0AAW2SVB0"/>
<protein>
    <submittedName>
        <fullName evidence="3">Retrovirus-related Pol polyprotein from transposon</fullName>
    </submittedName>
</protein>
<reference evidence="3" key="1">
    <citation type="submission" date="2020-06" db="EMBL/GenBank/DDBJ databases">
        <authorList>
            <person name="Li T."/>
            <person name="Hu X."/>
            <person name="Zhang T."/>
            <person name="Song X."/>
            <person name="Zhang H."/>
            <person name="Dai N."/>
            <person name="Sheng W."/>
            <person name="Hou X."/>
            <person name="Wei L."/>
        </authorList>
    </citation>
    <scope>NUCLEOTIDE SEQUENCE</scope>
    <source>
        <strain evidence="3">KEN8</strain>
        <tissue evidence="3">Leaf</tissue>
    </source>
</reference>
<reference evidence="3" key="2">
    <citation type="journal article" date="2024" name="Plant">
        <title>Genomic evolution and insights into agronomic trait innovations of Sesamum species.</title>
        <authorList>
            <person name="Miao H."/>
            <person name="Wang L."/>
            <person name="Qu L."/>
            <person name="Liu H."/>
            <person name="Sun Y."/>
            <person name="Le M."/>
            <person name="Wang Q."/>
            <person name="Wei S."/>
            <person name="Zheng Y."/>
            <person name="Lin W."/>
            <person name="Duan Y."/>
            <person name="Cao H."/>
            <person name="Xiong S."/>
            <person name="Wang X."/>
            <person name="Wei L."/>
            <person name="Li C."/>
            <person name="Ma Q."/>
            <person name="Ju M."/>
            <person name="Zhao R."/>
            <person name="Li G."/>
            <person name="Mu C."/>
            <person name="Tian Q."/>
            <person name="Mei H."/>
            <person name="Zhang T."/>
            <person name="Gao T."/>
            <person name="Zhang H."/>
        </authorList>
    </citation>
    <scope>NUCLEOTIDE SEQUENCE</scope>
    <source>
        <strain evidence="3">KEN8</strain>
    </source>
</reference>
<dbReference type="PANTHER" id="PTHR24559">
    <property type="entry name" value="TRANSPOSON TY3-I GAG-POL POLYPROTEIN"/>
    <property type="match status" value="1"/>
</dbReference>
<feature type="domain" description="Reverse transcriptase" evidence="2">
    <location>
        <begin position="156"/>
        <end position="334"/>
    </location>
</feature>
<name>A0AAW2SVB0_9LAMI</name>
<dbReference type="SUPFAM" id="SSF56672">
    <property type="entry name" value="DNA/RNA polymerases"/>
    <property type="match status" value="1"/>
</dbReference>
<dbReference type="InterPro" id="IPR043128">
    <property type="entry name" value="Rev_trsase/Diguanyl_cyclase"/>
</dbReference>
<dbReference type="InterPro" id="IPR043502">
    <property type="entry name" value="DNA/RNA_pol_sf"/>
</dbReference>
<dbReference type="InterPro" id="IPR053134">
    <property type="entry name" value="RNA-dir_DNA_polymerase"/>
</dbReference>
<dbReference type="InterPro" id="IPR000477">
    <property type="entry name" value="RT_dom"/>
</dbReference>
<evidence type="ECO:0000313" key="3">
    <source>
        <dbReference type="EMBL" id="KAL0396049.1"/>
    </source>
</evidence>
<organism evidence="3">
    <name type="scientific">Sesamum calycinum</name>
    <dbReference type="NCBI Taxonomy" id="2727403"/>
    <lineage>
        <taxon>Eukaryota</taxon>
        <taxon>Viridiplantae</taxon>
        <taxon>Streptophyta</taxon>
        <taxon>Embryophyta</taxon>
        <taxon>Tracheophyta</taxon>
        <taxon>Spermatophyta</taxon>
        <taxon>Magnoliopsida</taxon>
        <taxon>eudicotyledons</taxon>
        <taxon>Gunneridae</taxon>
        <taxon>Pentapetalae</taxon>
        <taxon>asterids</taxon>
        <taxon>lamiids</taxon>
        <taxon>Lamiales</taxon>
        <taxon>Pedaliaceae</taxon>
        <taxon>Sesamum</taxon>
    </lineage>
</organism>
<feature type="region of interest" description="Disordered" evidence="1">
    <location>
        <begin position="64"/>
        <end position="101"/>
    </location>
</feature>
<dbReference type="PROSITE" id="PS50878">
    <property type="entry name" value="RT_POL"/>
    <property type="match status" value="1"/>
</dbReference>
<accession>A0AAW2SVB0</accession>
<dbReference type="PANTHER" id="PTHR24559:SF444">
    <property type="entry name" value="REVERSE TRANSCRIPTASE DOMAIN-CONTAINING PROTEIN"/>
    <property type="match status" value="1"/>
</dbReference>
<feature type="compositionally biased region" description="Basic and acidic residues" evidence="1">
    <location>
        <begin position="90"/>
        <end position="101"/>
    </location>
</feature>
<dbReference type="EMBL" id="JACGWM010000001">
    <property type="protein sequence ID" value="KAL0396049.1"/>
    <property type="molecule type" value="Genomic_DNA"/>
</dbReference>
<dbReference type="CDD" id="cd01647">
    <property type="entry name" value="RT_LTR"/>
    <property type="match status" value="1"/>
</dbReference>
<comment type="caution">
    <text evidence="3">The sequence shown here is derived from an EMBL/GenBank/DDBJ whole genome shotgun (WGS) entry which is preliminary data.</text>
</comment>
<dbReference type="Pfam" id="PF00078">
    <property type="entry name" value="RVT_1"/>
    <property type="match status" value="1"/>
</dbReference>